<accession>A0A0C2Y457</accession>
<dbReference type="EMBL" id="KN831773">
    <property type="protein sequence ID" value="KIM44593.1"/>
    <property type="molecule type" value="Genomic_DNA"/>
</dbReference>
<proteinExistence type="predicted"/>
<sequence length="87" mass="9584">MSKLASTKNGRSNHWNAKFKGIFPLGGENIGPVEGNIIMRFVPFTKGTISINPQSDHRNDHGQALEVVELPWNEVSTDVYPEGSGDF</sequence>
<dbReference type="Proteomes" id="UP000053424">
    <property type="component" value="Unassembled WGS sequence"/>
</dbReference>
<protein>
    <submittedName>
        <fullName evidence="1">Uncharacterized protein</fullName>
    </submittedName>
</protein>
<keyword evidence="2" id="KW-1185">Reference proteome</keyword>
<evidence type="ECO:0000313" key="2">
    <source>
        <dbReference type="Proteomes" id="UP000053424"/>
    </source>
</evidence>
<reference evidence="1 2" key="1">
    <citation type="submission" date="2014-04" db="EMBL/GenBank/DDBJ databases">
        <authorList>
            <consortium name="DOE Joint Genome Institute"/>
            <person name="Kuo A."/>
            <person name="Gay G."/>
            <person name="Dore J."/>
            <person name="Kohler A."/>
            <person name="Nagy L.G."/>
            <person name="Floudas D."/>
            <person name="Copeland A."/>
            <person name="Barry K.W."/>
            <person name="Cichocki N."/>
            <person name="Veneault-Fourrey C."/>
            <person name="LaButti K."/>
            <person name="Lindquist E.A."/>
            <person name="Lipzen A."/>
            <person name="Lundell T."/>
            <person name="Morin E."/>
            <person name="Murat C."/>
            <person name="Sun H."/>
            <person name="Tunlid A."/>
            <person name="Henrissat B."/>
            <person name="Grigoriev I.V."/>
            <person name="Hibbett D.S."/>
            <person name="Martin F."/>
            <person name="Nordberg H.P."/>
            <person name="Cantor M.N."/>
            <person name="Hua S.X."/>
        </authorList>
    </citation>
    <scope>NUCLEOTIDE SEQUENCE [LARGE SCALE GENOMIC DNA]</scope>
    <source>
        <strain evidence="2">h7</strain>
    </source>
</reference>
<reference evidence="2" key="2">
    <citation type="submission" date="2015-01" db="EMBL/GenBank/DDBJ databases">
        <title>Evolutionary Origins and Diversification of the Mycorrhizal Mutualists.</title>
        <authorList>
            <consortium name="DOE Joint Genome Institute"/>
            <consortium name="Mycorrhizal Genomics Consortium"/>
            <person name="Kohler A."/>
            <person name="Kuo A."/>
            <person name="Nagy L.G."/>
            <person name="Floudas D."/>
            <person name="Copeland A."/>
            <person name="Barry K.W."/>
            <person name="Cichocki N."/>
            <person name="Veneault-Fourrey C."/>
            <person name="LaButti K."/>
            <person name="Lindquist E.A."/>
            <person name="Lipzen A."/>
            <person name="Lundell T."/>
            <person name="Morin E."/>
            <person name="Murat C."/>
            <person name="Riley R."/>
            <person name="Ohm R."/>
            <person name="Sun H."/>
            <person name="Tunlid A."/>
            <person name="Henrissat B."/>
            <person name="Grigoriev I.V."/>
            <person name="Hibbett D.S."/>
            <person name="Martin F."/>
        </authorList>
    </citation>
    <scope>NUCLEOTIDE SEQUENCE [LARGE SCALE GENOMIC DNA]</scope>
    <source>
        <strain evidence="2">h7</strain>
    </source>
</reference>
<dbReference type="HOGENOM" id="CLU_2483618_0_0_1"/>
<name>A0A0C2Y457_HEBCY</name>
<organism evidence="1 2">
    <name type="scientific">Hebeloma cylindrosporum</name>
    <dbReference type="NCBI Taxonomy" id="76867"/>
    <lineage>
        <taxon>Eukaryota</taxon>
        <taxon>Fungi</taxon>
        <taxon>Dikarya</taxon>
        <taxon>Basidiomycota</taxon>
        <taxon>Agaricomycotina</taxon>
        <taxon>Agaricomycetes</taxon>
        <taxon>Agaricomycetidae</taxon>
        <taxon>Agaricales</taxon>
        <taxon>Agaricineae</taxon>
        <taxon>Hymenogastraceae</taxon>
        <taxon>Hebeloma</taxon>
    </lineage>
</organism>
<evidence type="ECO:0000313" key="1">
    <source>
        <dbReference type="EMBL" id="KIM44593.1"/>
    </source>
</evidence>
<dbReference type="AlphaFoldDB" id="A0A0C2Y457"/>
<gene>
    <name evidence="1" type="ORF">M413DRAFT_356859</name>
</gene>